<comment type="caution">
    <text evidence="3">The sequence shown here is derived from an EMBL/GenBank/DDBJ whole genome shotgun (WGS) entry which is preliminary data.</text>
</comment>
<keyword evidence="1" id="KW-0732">Signal</keyword>
<dbReference type="Gene3D" id="3.40.33.10">
    <property type="entry name" value="CAP"/>
    <property type="match status" value="1"/>
</dbReference>
<dbReference type="SUPFAM" id="SSF55797">
    <property type="entry name" value="PR-1-like"/>
    <property type="match status" value="1"/>
</dbReference>
<gene>
    <name evidence="3" type="ORF">G8O29_06255</name>
</gene>
<dbReference type="PANTHER" id="PTHR31157">
    <property type="entry name" value="SCP DOMAIN-CONTAINING PROTEIN"/>
    <property type="match status" value="1"/>
</dbReference>
<name>A0ABX0G572_9RHOB</name>
<dbReference type="EMBL" id="JAANHS010000003">
    <property type="protein sequence ID" value="NHB76346.1"/>
    <property type="molecule type" value="Genomic_DNA"/>
</dbReference>
<evidence type="ECO:0000256" key="1">
    <source>
        <dbReference type="SAM" id="SignalP"/>
    </source>
</evidence>
<protein>
    <submittedName>
        <fullName evidence="3">CAP domain-containing protein</fullName>
    </submittedName>
</protein>
<dbReference type="Proteomes" id="UP001515660">
    <property type="component" value="Unassembled WGS sequence"/>
</dbReference>
<evidence type="ECO:0000259" key="2">
    <source>
        <dbReference type="Pfam" id="PF00188"/>
    </source>
</evidence>
<dbReference type="InterPro" id="IPR014044">
    <property type="entry name" value="CAP_dom"/>
</dbReference>
<feature type="signal peptide" evidence="1">
    <location>
        <begin position="1"/>
        <end position="19"/>
    </location>
</feature>
<dbReference type="PANTHER" id="PTHR31157:SF1">
    <property type="entry name" value="SCP DOMAIN-CONTAINING PROTEIN"/>
    <property type="match status" value="1"/>
</dbReference>
<feature type="domain" description="SCP" evidence="2">
    <location>
        <begin position="31"/>
        <end position="157"/>
    </location>
</feature>
<dbReference type="CDD" id="cd05379">
    <property type="entry name" value="CAP_bacterial"/>
    <property type="match status" value="1"/>
</dbReference>
<keyword evidence="4" id="KW-1185">Reference proteome</keyword>
<reference evidence="3 4" key="1">
    <citation type="journal article" date="2022" name="Microorganisms">
        <title>Genome Sequence and Characterization of a Xanthorhodopsin-Containing, Aerobic Anoxygenic Phototrophic Rhodobacter Species, Isolated from Mesophilic Conditions at Yellowstone National Park.</title>
        <authorList>
            <person name="Kyndt J.A."/>
            <person name="Robertson S."/>
            <person name="Shoffstall I.B."/>
            <person name="Ramaley R.F."/>
            <person name="Meyer T.E."/>
        </authorList>
    </citation>
    <scope>NUCLEOTIDE SEQUENCE [LARGE SCALE GENOMIC DNA]</scope>
    <source>
        <strain evidence="3 4">M37P</strain>
    </source>
</reference>
<accession>A0ABX0G572</accession>
<dbReference type="Pfam" id="PF00188">
    <property type="entry name" value="CAP"/>
    <property type="match status" value="1"/>
</dbReference>
<evidence type="ECO:0000313" key="3">
    <source>
        <dbReference type="EMBL" id="NHB76346.1"/>
    </source>
</evidence>
<feature type="chain" id="PRO_5045460540" evidence="1">
    <location>
        <begin position="20"/>
        <end position="161"/>
    </location>
</feature>
<organism evidence="3 4">
    <name type="scientific">Rhodobacter calidifons</name>
    <dbReference type="NCBI Taxonomy" id="2715277"/>
    <lineage>
        <taxon>Bacteria</taxon>
        <taxon>Pseudomonadati</taxon>
        <taxon>Pseudomonadota</taxon>
        <taxon>Alphaproteobacteria</taxon>
        <taxon>Rhodobacterales</taxon>
        <taxon>Rhodobacter group</taxon>
        <taxon>Rhodobacter</taxon>
    </lineage>
</organism>
<dbReference type="RefSeq" id="WP_166402375.1">
    <property type="nucleotide sequence ID" value="NZ_JAANHS010000003.1"/>
</dbReference>
<dbReference type="InterPro" id="IPR035940">
    <property type="entry name" value="CAP_sf"/>
</dbReference>
<proteinExistence type="predicted"/>
<evidence type="ECO:0000313" key="4">
    <source>
        <dbReference type="Proteomes" id="UP001515660"/>
    </source>
</evidence>
<sequence>MPRPSWASAALIALSVALAPPLAAGPAESVLSAVNAARAKAGCGPLRPNPKLMAAARSHARAMAEQDFFAHAGKDGSRFSSRIRRQGYDYRAAAENIAAGQRSAGEVVRSWLKSPGHRRNMLDCTMQETGIALVYQADDRPIRGNRAALRYYWVQVFADPA</sequence>